<feature type="signal peptide" evidence="1">
    <location>
        <begin position="1"/>
        <end position="22"/>
    </location>
</feature>
<dbReference type="InterPro" id="IPR004675">
    <property type="entry name" value="AhpD_core"/>
</dbReference>
<keyword evidence="4" id="KW-1185">Reference proteome</keyword>
<organism evidence="3 4">
    <name type="scientific">Albidovulum sediminicola</name>
    <dbReference type="NCBI Taxonomy" id="2984331"/>
    <lineage>
        <taxon>Bacteria</taxon>
        <taxon>Pseudomonadati</taxon>
        <taxon>Pseudomonadota</taxon>
        <taxon>Alphaproteobacteria</taxon>
        <taxon>Rhodobacterales</taxon>
        <taxon>Paracoccaceae</taxon>
        <taxon>Albidovulum</taxon>
    </lineage>
</organism>
<dbReference type="EMBL" id="JAOWLA010000016">
    <property type="protein sequence ID" value="MCV2866212.1"/>
    <property type="molecule type" value="Genomic_DNA"/>
</dbReference>
<dbReference type="PANTHER" id="PTHR33930:SF2">
    <property type="entry name" value="BLR3452 PROTEIN"/>
    <property type="match status" value="1"/>
</dbReference>
<reference evidence="3 4" key="1">
    <citation type="submission" date="2022-10" db="EMBL/GenBank/DDBJ databases">
        <title>Defluviimonas sp. nov., isolated from ocean surface water.</title>
        <authorList>
            <person name="He W."/>
            <person name="Wang L."/>
            <person name="Zhang D.-F."/>
        </authorList>
    </citation>
    <scope>NUCLEOTIDE SEQUENCE [LARGE SCALE GENOMIC DNA]</scope>
    <source>
        <strain evidence="3 4">WL0075</strain>
    </source>
</reference>
<comment type="caution">
    <text evidence="3">The sequence shown here is derived from an EMBL/GenBank/DDBJ whole genome shotgun (WGS) entry which is preliminary data.</text>
</comment>
<evidence type="ECO:0000313" key="4">
    <source>
        <dbReference type="Proteomes" id="UP001652503"/>
    </source>
</evidence>
<keyword evidence="1" id="KW-0732">Signal</keyword>
<dbReference type="PANTHER" id="PTHR33930">
    <property type="entry name" value="ALKYL HYDROPEROXIDE REDUCTASE AHPD"/>
    <property type="match status" value="1"/>
</dbReference>
<name>A0ABT2Z5D6_9RHOB</name>
<dbReference type="InterPro" id="IPR003779">
    <property type="entry name" value="CMD-like"/>
</dbReference>
<evidence type="ECO:0000313" key="3">
    <source>
        <dbReference type="EMBL" id="MCV2866212.1"/>
    </source>
</evidence>
<gene>
    <name evidence="3" type="ORF">OE647_15920</name>
</gene>
<accession>A0ABT2Z5D6</accession>
<dbReference type="Pfam" id="PF02627">
    <property type="entry name" value="CMD"/>
    <property type="match status" value="1"/>
</dbReference>
<dbReference type="InterPro" id="IPR029032">
    <property type="entry name" value="AhpD-like"/>
</dbReference>
<dbReference type="RefSeq" id="WP_263722741.1">
    <property type="nucleotide sequence ID" value="NZ_JAOWLA010000016.1"/>
</dbReference>
<dbReference type="Proteomes" id="UP001652503">
    <property type="component" value="Unassembled WGS sequence"/>
</dbReference>
<proteinExistence type="predicted"/>
<evidence type="ECO:0000256" key="1">
    <source>
        <dbReference type="SAM" id="SignalP"/>
    </source>
</evidence>
<evidence type="ECO:0000259" key="2">
    <source>
        <dbReference type="Pfam" id="PF02627"/>
    </source>
</evidence>
<protein>
    <submittedName>
        <fullName evidence="3">Carboxymuconolactone decarboxylase family protein</fullName>
    </submittedName>
</protein>
<sequence length="144" mass="15393">MTRFTTAAFVFSTLLAVQPAIADDAEVKATLDDVQATFGGVPTFMASVSQAALPGLWKQYKELELSPDTALDPKTKALISLAVAAQIPCDYCIWADTESAHAAGATDQEIAEAVAMAGMTRNWSTIFHGMQVDFETFRKELGGS</sequence>
<feature type="domain" description="Carboxymuconolactone decarboxylase-like" evidence="2">
    <location>
        <begin position="55"/>
        <end position="131"/>
    </location>
</feature>
<dbReference type="SUPFAM" id="SSF69118">
    <property type="entry name" value="AhpD-like"/>
    <property type="match status" value="1"/>
</dbReference>
<dbReference type="NCBIfam" id="TIGR00778">
    <property type="entry name" value="ahpD_dom"/>
    <property type="match status" value="1"/>
</dbReference>
<feature type="chain" id="PRO_5046035416" evidence="1">
    <location>
        <begin position="23"/>
        <end position="144"/>
    </location>
</feature>
<dbReference type="Gene3D" id="1.20.1290.10">
    <property type="entry name" value="AhpD-like"/>
    <property type="match status" value="1"/>
</dbReference>